<sequence length="172" mass="19548">MEKDYAVEFPWTLKNVGYHRFVEFFLGLVIKKNRTIFFMRAELERIVHSEEGDYIDAVWLSMIRMPLSFTCGLCGLILLGFASGLARPLSDSLSVFFAGFAVVYAILKAQQFVVAVAEFSWVSVNVAYMGAHPDEEKFSDFYRKISPIALFVSLVFVFFLYQEGVLFSMAGV</sequence>
<dbReference type="RefSeq" id="WP_184292506.1">
    <property type="nucleotide sequence ID" value="NZ_JACHJO010000008.1"/>
</dbReference>
<protein>
    <submittedName>
        <fullName evidence="2">Uncharacterized protein</fullName>
    </submittedName>
</protein>
<keyword evidence="1" id="KW-1133">Transmembrane helix</keyword>
<accession>A0A841ISG8</accession>
<reference evidence="2 3" key="1">
    <citation type="submission" date="2020-08" db="EMBL/GenBank/DDBJ databases">
        <title>Genomic Encyclopedia of Type Strains, Phase III (KMG-III): the genomes of soil and plant-associated and newly described type strains.</title>
        <authorList>
            <person name="Whitman W."/>
        </authorList>
    </citation>
    <scope>NUCLEOTIDE SEQUENCE [LARGE SCALE GENOMIC DNA]</scope>
    <source>
        <strain evidence="2 3">CECT 8712</strain>
    </source>
</reference>
<dbReference type="Proteomes" id="UP000536604">
    <property type="component" value="Unassembled WGS sequence"/>
</dbReference>
<organism evidence="2 3">
    <name type="scientific">Nocardiopsis algeriensis</name>
    <dbReference type="NCBI Taxonomy" id="1478215"/>
    <lineage>
        <taxon>Bacteria</taxon>
        <taxon>Bacillati</taxon>
        <taxon>Actinomycetota</taxon>
        <taxon>Actinomycetes</taxon>
        <taxon>Streptosporangiales</taxon>
        <taxon>Nocardiopsidaceae</taxon>
        <taxon>Nocardiopsis</taxon>
    </lineage>
</organism>
<proteinExistence type="predicted"/>
<dbReference type="AlphaFoldDB" id="A0A841ISG8"/>
<feature type="transmembrane region" description="Helical" evidence="1">
    <location>
        <begin position="93"/>
        <end position="121"/>
    </location>
</feature>
<evidence type="ECO:0000313" key="2">
    <source>
        <dbReference type="EMBL" id="MBB6121072.1"/>
    </source>
</evidence>
<keyword evidence="1" id="KW-0812">Transmembrane</keyword>
<name>A0A841ISG8_9ACTN</name>
<comment type="caution">
    <text evidence="2">The sequence shown here is derived from an EMBL/GenBank/DDBJ whole genome shotgun (WGS) entry which is preliminary data.</text>
</comment>
<keyword evidence="3" id="KW-1185">Reference proteome</keyword>
<evidence type="ECO:0000256" key="1">
    <source>
        <dbReference type="SAM" id="Phobius"/>
    </source>
</evidence>
<feature type="transmembrane region" description="Helical" evidence="1">
    <location>
        <begin position="141"/>
        <end position="161"/>
    </location>
</feature>
<dbReference type="EMBL" id="JACHJO010000008">
    <property type="protein sequence ID" value="MBB6121072.1"/>
    <property type="molecule type" value="Genomic_DNA"/>
</dbReference>
<gene>
    <name evidence="2" type="ORF">FHS13_003033</name>
</gene>
<feature type="transmembrane region" description="Helical" evidence="1">
    <location>
        <begin position="67"/>
        <end position="86"/>
    </location>
</feature>
<evidence type="ECO:0000313" key="3">
    <source>
        <dbReference type="Proteomes" id="UP000536604"/>
    </source>
</evidence>
<keyword evidence="1" id="KW-0472">Membrane</keyword>